<dbReference type="Proteomes" id="UP000011715">
    <property type="component" value="Unassembled WGS sequence"/>
</dbReference>
<dbReference type="VEuPathDB" id="FungiDB:MAPG_08761"/>
<feature type="compositionally biased region" description="Acidic residues" evidence="1">
    <location>
        <begin position="210"/>
        <end position="221"/>
    </location>
</feature>
<dbReference type="EMBL" id="GL876973">
    <property type="protein sequence ID" value="KLU89792.1"/>
    <property type="molecule type" value="Genomic_DNA"/>
</dbReference>
<proteinExistence type="predicted"/>
<evidence type="ECO:0000256" key="1">
    <source>
        <dbReference type="SAM" id="MobiDB-lite"/>
    </source>
</evidence>
<accession>A0A0H2U1L6</accession>
<protein>
    <submittedName>
        <fullName evidence="2 3">Uncharacterized protein</fullName>
    </submittedName>
</protein>
<evidence type="ECO:0000313" key="3">
    <source>
        <dbReference type="EnsemblFungi" id="MAPG_08761T0"/>
    </source>
</evidence>
<gene>
    <name evidence="2" type="ORF">MAPG_08761</name>
</gene>
<reference evidence="2" key="2">
    <citation type="submission" date="2010-05" db="EMBL/GenBank/DDBJ databases">
        <title>The Genome Sequence of Magnaporthe poae strain ATCC 64411.</title>
        <authorList>
            <consortium name="The Broad Institute Genome Sequencing Platform"/>
            <consortium name="Broad Institute Genome Sequencing Center for Infectious Disease"/>
            <person name="Ma L.-J."/>
            <person name="Dead R."/>
            <person name="Young S."/>
            <person name="Zeng Q."/>
            <person name="Koehrsen M."/>
            <person name="Alvarado L."/>
            <person name="Berlin A."/>
            <person name="Chapman S.B."/>
            <person name="Chen Z."/>
            <person name="Freedman E."/>
            <person name="Gellesch M."/>
            <person name="Goldberg J."/>
            <person name="Griggs A."/>
            <person name="Gujja S."/>
            <person name="Heilman E.R."/>
            <person name="Heiman D."/>
            <person name="Hepburn T."/>
            <person name="Howarth C."/>
            <person name="Jen D."/>
            <person name="Larson L."/>
            <person name="Mehta T."/>
            <person name="Neiman D."/>
            <person name="Pearson M."/>
            <person name="Roberts A."/>
            <person name="Saif S."/>
            <person name="Shea T."/>
            <person name="Shenoy N."/>
            <person name="Sisk P."/>
            <person name="Stolte C."/>
            <person name="Sykes S."/>
            <person name="Walk T."/>
            <person name="White J."/>
            <person name="Yandava C."/>
            <person name="Haas B."/>
            <person name="Nusbaum C."/>
            <person name="Birren B."/>
        </authorList>
    </citation>
    <scope>NUCLEOTIDE SEQUENCE</scope>
    <source>
        <strain evidence="2">ATCC 64411</strain>
    </source>
</reference>
<keyword evidence="4" id="KW-1185">Reference proteome</keyword>
<dbReference type="eggNOG" id="KOG4177">
    <property type="taxonomic scope" value="Eukaryota"/>
</dbReference>
<evidence type="ECO:0000313" key="4">
    <source>
        <dbReference type="Proteomes" id="UP000011715"/>
    </source>
</evidence>
<feature type="region of interest" description="Disordered" evidence="1">
    <location>
        <begin position="198"/>
        <end position="228"/>
    </location>
</feature>
<evidence type="ECO:0000313" key="2">
    <source>
        <dbReference type="EMBL" id="KLU89792.1"/>
    </source>
</evidence>
<reference evidence="2" key="3">
    <citation type="submission" date="2011-03" db="EMBL/GenBank/DDBJ databases">
        <title>Annotation of Magnaporthe poae ATCC 64411.</title>
        <authorList>
            <person name="Ma L.-J."/>
            <person name="Dead R."/>
            <person name="Young S.K."/>
            <person name="Zeng Q."/>
            <person name="Gargeya S."/>
            <person name="Fitzgerald M."/>
            <person name="Haas B."/>
            <person name="Abouelleil A."/>
            <person name="Alvarado L."/>
            <person name="Arachchi H.M."/>
            <person name="Berlin A."/>
            <person name="Brown A."/>
            <person name="Chapman S.B."/>
            <person name="Chen Z."/>
            <person name="Dunbar C."/>
            <person name="Freedman E."/>
            <person name="Gearin G."/>
            <person name="Gellesch M."/>
            <person name="Goldberg J."/>
            <person name="Griggs A."/>
            <person name="Gujja S."/>
            <person name="Heiman D."/>
            <person name="Howarth C."/>
            <person name="Larson L."/>
            <person name="Lui A."/>
            <person name="MacDonald P.J.P."/>
            <person name="Mehta T."/>
            <person name="Montmayeur A."/>
            <person name="Murphy C."/>
            <person name="Neiman D."/>
            <person name="Pearson M."/>
            <person name="Priest M."/>
            <person name="Roberts A."/>
            <person name="Saif S."/>
            <person name="Shea T."/>
            <person name="Shenoy N."/>
            <person name="Sisk P."/>
            <person name="Stolte C."/>
            <person name="Sykes S."/>
            <person name="Yandava C."/>
            <person name="Wortman J."/>
            <person name="Nusbaum C."/>
            <person name="Birren B."/>
        </authorList>
    </citation>
    <scope>NUCLEOTIDE SEQUENCE</scope>
    <source>
        <strain evidence="2">ATCC 64411</strain>
    </source>
</reference>
<sequence length="228" mass="25522">MEDLVYWVCYGMTVGVLEGIRAEVGRIRVDLDRPGGTPLLGMLRAWSQSRWSGVFAERISPHQHPRQQLLPRLTYRAICNFSALAIEIREANWSAGLFLKSKRRLLANGSHQALKRWLGRQVLCMQYQPPGFADRMWDDQRDTVGYPWGIDDAAADASGCLSPSTDEDVDPWEREPWAHAGLDDGSILGLDLLFAEHGTDGADEAGGVPDEPEEEDEDEFFDALGEHL</sequence>
<reference evidence="3" key="4">
    <citation type="journal article" date="2015" name="G3 (Bethesda)">
        <title>Genome sequences of three phytopathogenic species of the Magnaporthaceae family of fungi.</title>
        <authorList>
            <person name="Okagaki L.H."/>
            <person name="Nunes C.C."/>
            <person name="Sailsbery J."/>
            <person name="Clay B."/>
            <person name="Brown D."/>
            <person name="John T."/>
            <person name="Oh Y."/>
            <person name="Young N."/>
            <person name="Fitzgerald M."/>
            <person name="Haas B.J."/>
            <person name="Zeng Q."/>
            <person name="Young S."/>
            <person name="Adiconis X."/>
            <person name="Fan L."/>
            <person name="Levin J.Z."/>
            <person name="Mitchell T.K."/>
            <person name="Okubara P.A."/>
            <person name="Farman M.L."/>
            <person name="Kohn L.M."/>
            <person name="Birren B."/>
            <person name="Ma L.-J."/>
            <person name="Dean R.A."/>
        </authorList>
    </citation>
    <scope>NUCLEOTIDE SEQUENCE</scope>
    <source>
        <strain evidence="3">ATCC 64411</strain>
    </source>
</reference>
<name>A0A0C4E870_MAGP6</name>
<dbReference type="EMBL" id="ADBL01002131">
    <property type="status" value="NOT_ANNOTATED_CDS"/>
    <property type="molecule type" value="Genomic_DNA"/>
</dbReference>
<accession>A0A0C4E870</accession>
<organism evidence="3 4">
    <name type="scientific">Magnaporthiopsis poae (strain ATCC 64411 / 73-15)</name>
    <name type="common">Kentucky bluegrass fungus</name>
    <name type="synonym">Magnaporthe poae</name>
    <dbReference type="NCBI Taxonomy" id="644358"/>
    <lineage>
        <taxon>Eukaryota</taxon>
        <taxon>Fungi</taxon>
        <taxon>Dikarya</taxon>
        <taxon>Ascomycota</taxon>
        <taxon>Pezizomycotina</taxon>
        <taxon>Sordariomycetes</taxon>
        <taxon>Sordariomycetidae</taxon>
        <taxon>Magnaporthales</taxon>
        <taxon>Magnaporthaceae</taxon>
        <taxon>Magnaporthiopsis</taxon>
    </lineage>
</organism>
<dbReference type="OrthoDB" id="5221014at2759"/>
<reference evidence="4" key="1">
    <citation type="submission" date="2010-05" db="EMBL/GenBank/DDBJ databases">
        <title>The genome sequence of Magnaporthe poae strain ATCC 64411.</title>
        <authorList>
            <person name="Ma L.-J."/>
            <person name="Dead R."/>
            <person name="Young S."/>
            <person name="Zeng Q."/>
            <person name="Koehrsen M."/>
            <person name="Alvarado L."/>
            <person name="Berlin A."/>
            <person name="Chapman S.B."/>
            <person name="Chen Z."/>
            <person name="Freedman E."/>
            <person name="Gellesch M."/>
            <person name="Goldberg J."/>
            <person name="Griggs A."/>
            <person name="Gujja S."/>
            <person name="Heilman E.R."/>
            <person name="Heiman D."/>
            <person name="Hepburn T."/>
            <person name="Howarth C."/>
            <person name="Jen D."/>
            <person name="Larson L."/>
            <person name="Mehta T."/>
            <person name="Neiman D."/>
            <person name="Pearson M."/>
            <person name="Roberts A."/>
            <person name="Saif S."/>
            <person name="Shea T."/>
            <person name="Shenoy N."/>
            <person name="Sisk P."/>
            <person name="Stolte C."/>
            <person name="Sykes S."/>
            <person name="Walk T."/>
            <person name="White J."/>
            <person name="Yandava C."/>
            <person name="Haas B."/>
            <person name="Nusbaum C."/>
            <person name="Birren B."/>
        </authorList>
    </citation>
    <scope>NUCLEOTIDE SEQUENCE [LARGE SCALE GENOMIC DNA]</scope>
    <source>
        <strain evidence="4">ATCC 64411 / 73-15</strain>
    </source>
</reference>
<reference evidence="3" key="5">
    <citation type="submission" date="2015-06" db="UniProtKB">
        <authorList>
            <consortium name="EnsemblFungi"/>
        </authorList>
    </citation>
    <scope>IDENTIFICATION</scope>
    <source>
        <strain evidence="3">ATCC 64411</strain>
    </source>
</reference>
<dbReference type="STRING" id="644358.A0A0C4E870"/>
<dbReference type="EnsemblFungi" id="MAPG_08761T0">
    <property type="protein sequence ID" value="MAPG_08761T0"/>
    <property type="gene ID" value="MAPG_08761"/>
</dbReference>
<dbReference type="AlphaFoldDB" id="A0A0C4E870"/>